<evidence type="ECO:0000313" key="2">
    <source>
        <dbReference type="Proteomes" id="UP001183610"/>
    </source>
</evidence>
<reference evidence="2" key="1">
    <citation type="submission" date="2023-07" db="EMBL/GenBank/DDBJ databases">
        <title>30 novel species of actinomycetes from the DSMZ collection.</title>
        <authorList>
            <person name="Nouioui I."/>
        </authorList>
    </citation>
    <scope>NUCLEOTIDE SEQUENCE [LARGE SCALE GENOMIC DNA]</scope>
    <source>
        <strain evidence="2">DSM 41979</strain>
    </source>
</reference>
<dbReference type="EMBL" id="JAVRET010000103">
    <property type="protein sequence ID" value="MDT0412954.1"/>
    <property type="molecule type" value="Genomic_DNA"/>
</dbReference>
<evidence type="ECO:0000313" key="1">
    <source>
        <dbReference type="EMBL" id="MDT0412954.1"/>
    </source>
</evidence>
<protein>
    <recommendedName>
        <fullName evidence="3">DUF3558 domain-containing protein</fullName>
    </recommendedName>
</protein>
<evidence type="ECO:0008006" key="3">
    <source>
        <dbReference type="Google" id="ProtNLM"/>
    </source>
</evidence>
<gene>
    <name evidence="1" type="ORF">RM698_28405</name>
</gene>
<sequence>MLVWGGVLAVIAGAGFGIAAWQGVFAEERGDIAASDVCSNVPDRAKTAEALRSVLPKESTYSFEETLLPRKNDHFTSLCTVYGNDDKALLRLRALPRGGVPWDEWWSHALFGLKRDGLEPYQAGERAWAGSRAVVIGVPCWPAEAPGEAVRDLAVSVRASEPLDTGSGNARRVLLTLATDFARQAHKDARCDLPARLPEG</sequence>
<proteinExistence type="predicted"/>
<comment type="caution">
    <text evidence="1">The sequence shown here is derived from an EMBL/GenBank/DDBJ whole genome shotgun (WGS) entry which is preliminary data.</text>
</comment>
<keyword evidence="2" id="KW-1185">Reference proteome</keyword>
<name>A0ABU2RA33_9ACTN</name>
<dbReference type="Proteomes" id="UP001183610">
    <property type="component" value="Unassembled WGS sequence"/>
</dbReference>
<accession>A0ABU2RA33</accession>
<organism evidence="1 2">
    <name type="scientific">Streptomyces evansiae</name>
    <dbReference type="NCBI Taxonomy" id="3075535"/>
    <lineage>
        <taxon>Bacteria</taxon>
        <taxon>Bacillati</taxon>
        <taxon>Actinomycetota</taxon>
        <taxon>Actinomycetes</taxon>
        <taxon>Kitasatosporales</taxon>
        <taxon>Streptomycetaceae</taxon>
        <taxon>Streptomyces</taxon>
    </lineage>
</organism>